<name>X6MHQ0_RETFI</name>
<reference evidence="3 4" key="1">
    <citation type="journal article" date="2013" name="Curr. Biol.">
        <title>The Genome of the Foraminiferan Reticulomyxa filosa.</title>
        <authorList>
            <person name="Glockner G."/>
            <person name="Hulsmann N."/>
            <person name="Schleicher M."/>
            <person name="Noegel A.A."/>
            <person name="Eichinger L."/>
            <person name="Gallinger C."/>
            <person name="Pawlowski J."/>
            <person name="Sierra R."/>
            <person name="Euteneuer U."/>
            <person name="Pillet L."/>
            <person name="Moustafa A."/>
            <person name="Platzer M."/>
            <person name="Groth M."/>
            <person name="Szafranski K."/>
            <person name="Schliwa M."/>
        </authorList>
    </citation>
    <scope>NUCLEOTIDE SEQUENCE [LARGE SCALE GENOMIC DNA]</scope>
</reference>
<keyword evidence="2" id="KW-0411">Iron-sulfur</keyword>
<dbReference type="EMBL" id="ASPP01021259">
    <property type="protein sequence ID" value="ETO12600.1"/>
    <property type="molecule type" value="Genomic_DNA"/>
</dbReference>
<dbReference type="Proteomes" id="UP000023152">
    <property type="component" value="Unassembled WGS sequence"/>
</dbReference>
<dbReference type="GO" id="GO:0051537">
    <property type="term" value="F:2 iron, 2 sulfur cluster binding"/>
    <property type="evidence" value="ECO:0007669"/>
    <property type="project" value="UniProtKB-KW"/>
</dbReference>
<dbReference type="Gene3D" id="3.10.20.30">
    <property type="match status" value="1"/>
</dbReference>
<evidence type="ECO:0000313" key="3">
    <source>
        <dbReference type="EMBL" id="ETO12600.1"/>
    </source>
</evidence>
<keyword evidence="1" id="KW-0479">Metal-binding</keyword>
<accession>X6MHQ0</accession>
<organism evidence="3 4">
    <name type="scientific">Reticulomyxa filosa</name>
    <dbReference type="NCBI Taxonomy" id="46433"/>
    <lineage>
        <taxon>Eukaryota</taxon>
        <taxon>Sar</taxon>
        <taxon>Rhizaria</taxon>
        <taxon>Retaria</taxon>
        <taxon>Foraminifera</taxon>
        <taxon>Monothalamids</taxon>
        <taxon>Reticulomyxidae</taxon>
        <taxon>Reticulomyxa</taxon>
    </lineage>
</organism>
<dbReference type="InterPro" id="IPR036010">
    <property type="entry name" value="2Fe-2S_ferredoxin-like_sf"/>
</dbReference>
<keyword evidence="4" id="KW-1185">Reference proteome</keyword>
<gene>
    <name evidence="3" type="ORF">RFI_24775</name>
</gene>
<evidence type="ECO:0000313" key="4">
    <source>
        <dbReference type="Proteomes" id="UP000023152"/>
    </source>
</evidence>
<dbReference type="InterPro" id="IPR012675">
    <property type="entry name" value="Beta-grasp_dom_sf"/>
</dbReference>
<dbReference type="CDD" id="cd00207">
    <property type="entry name" value="fer2"/>
    <property type="match status" value="1"/>
</dbReference>
<comment type="caution">
    <text evidence="3">The sequence shown here is derived from an EMBL/GenBank/DDBJ whole genome shotgun (WGS) entry which is preliminary data.</text>
</comment>
<dbReference type="SUPFAM" id="SSF54292">
    <property type="entry name" value="2Fe-2S ferredoxin-like"/>
    <property type="match status" value="1"/>
</dbReference>
<evidence type="ECO:0000256" key="1">
    <source>
        <dbReference type="ARBA" id="ARBA00022714"/>
    </source>
</evidence>
<keyword evidence="1" id="KW-0001">2Fe-2S</keyword>
<dbReference type="InterPro" id="IPR001041">
    <property type="entry name" value="2Fe-2S_ferredoxin-type"/>
</dbReference>
<sequence>MVEETLNQTTEEDIKEEHVEKINYHGEKVTTTSQHSLEITRKSELKQQITKETVRQIVDDSVEHREFVRLIFIDAQGTKHYVYGMVGETLLQCCRRFGVPIDGLCNGYDRGIVRVYGTGGWCGTCQMDISPNYFHLIPPFDFKEKALSMGYRTITPTLKISFLFFFLI</sequence>
<protein>
    <submittedName>
        <fullName evidence="3">Uncharacterized protein</fullName>
    </submittedName>
</protein>
<evidence type="ECO:0000256" key="2">
    <source>
        <dbReference type="ARBA" id="ARBA00023014"/>
    </source>
</evidence>
<keyword evidence="1" id="KW-0408">Iron</keyword>
<dbReference type="AlphaFoldDB" id="X6MHQ0"/>
<proteinExistence type="predicted"/>